<dbReference type="RefSeq" id="XP_031870790.1">
    <property type="nucleotide sequence ID" value="XM_032014190.1"/>
</dbReference>
<dbReference type="PANTHER" id="PTHR15263">
    <property type="entry name" value="I-KAPPA-B-LIKE PROTEIN IKBL"/>
    <property type="match status" value="1"/>
</dbReference>
<dbReference type="GeneID" id="43598416"/>
<organism evidence="7 8">
    <name type="scientific">Venustampulla echinocandica</name>
    <dbReference type="NCBI Taxonomy" id="2656787"/>
    <lineage>
        <taxon>Eukaryota</taxon>
        <taxon>Fungi</taxon>
        <taxon>Dikarya</taxon>
        <taxon>Ascomycota</taxon>
        <taxon>Pezizomycotina</taxon>
        <taxon>Leotiomycetes</taxon>
        <taxon>Helotiales</taxon>
        <taxon>Pleuroascaceae</taxon>
        <taxon>Venustampulla</taxon>
    </lineage>
</organism>
<dbReference type="GO" id="GO:0043124">
    <property type="term" value="P:negative regulation of canonical NF-kappaB signal transduction"/>
    <property type="evidence" value="ECO:0007669"/>
    <property type="project" value="InterPro"/>
</dbReference>
<proteinExistence type="predicted"/>
<comment type="subcellular location">
    <subcellularLocation>
        <location evidence="1">Nucleus</location>
    </subcellularLocation>
</comment>
<reference evidence="7 8" key="1">
    <citation type="journal article" date="2018" name="IMA Fungus">
        <title>IMA Genome-F 9: Draft genome sequence of Annulohypoxylon stygium, Aspergillus mulundensis, Berkeleyomyces basicola (syn. Thielaviopsis basicola), Ceratocystis smalleyi, two Cercospora beticola strains, Coleophoma cylindrospora, Fusarium fracticaudum, Phialophora cf. hyalina, and Morchella septimelata.</title>
        <authorList>
            <person name="Wingfield B.D."/>
            <person name="Bills G.F."/>
            <person name="Dong Y."/>
            <person name="Huang W."/>
            <person name="Nel W.J."/>
            <person name="Swalarsk-Parry B.S."/>
            <person name="Vaghefi N."/>
            <person name="Wilken P.M."/>
            <person name="An Z."/>
            <person name="de Beer Z.W."/>
            <person name="De Vos L."/>
            <person name="Chen L."/>
            <person name="Duong T.A."/>
            <person name="Gao Y."/>
            <person name="Hammerbacher A."/>
            <person name="Kikkert J.R."/>
            <person name="Li Y."/>
            <person name="Li H."/>
            <person name="Li K."/>
            <person name="Li Q."/>
            <person name="Liu X."/>
            <person name="Ma X."/>
            <person name="Naidoo K."/>
            <person name="Pethybridge S.J."/>
            <person name="Sun J."/>
            <person name="Steenkamp E.T."/>
            <person name="van der Nest M.A."/>
            <person name="van Wyk S."/>
            <person name="Wingfield M.J."/>
            <person name="Xiong C."/>
            <person name="Yue Q."/>
            <person name="Zhang X."/>
        </authorList>
    </citation>
    <scope>NUCLEOTIDE SEQUENCE [LARGE SCALE GENOMIC DNA]</scope>
    <source>
        <strain evidence="7 8">BP 5553</strain>
    </source>
</reference>
<evidence type="ECO:0000256" key="6">
    <source>
        <dbReference type="SAM" id="MobiDB-lite"/>
    </source>
</evidence>
<evidence type="ECO:0000313" key="8">
    <source>
        <dbReference type="Proteomes" id="UP000254866"/>
    </source>
</evidence>
<evidence type="ECO:0000256" key="1">
    <source>
        <dbReference type="ARBA" id="ARBA00004123"/>
    </source>
</evidence>
<keyword evidence="3" id="KW-0677">Repeat</keyword>
<keyword evidence="5" id="KW-0539">Nucleus</keyword>
<gene>
    <name evidence="7" type="ORF">BP5553_05567</name>
</gene>
<evidence type="ECO:0000256" key="4">
    <source>
        <dbReference type="ARBA" id="ARBA00023043"/>
    </source>
</evidence>
<keyword evidence="4" id="KW-0040">ANK repeat</keyword>
<evidence type="ECO:0000256" key="3">
    <source>
        <dbReference type="ARBA" id="ARBA00022737"/>
    </source>
</evidence>
<feature type="compositionally biased region" description="Basic residues" evidence="6">
    <location>
        <begin position="50"/>
        <end position="69"/>
    </location>
</feature>
<dbReference type="EMBL" id="NPIC01000003">
    <property type="protein sequence ID" value="RDL38134.1"/>
    <property type="molecule type" value="Genomic_DNA"/>
</dbReference>
<dbReference type="OrthoDB" id="412109at2759"/>
<name>A0A370TRK2_9HELO</name>
<evidence type="ECO:0008006" key="9">
    <source>
        <dbReference type="Google" id="ProtNLM"/>
    </source>
</evidence>
<dbReference type="InterPro" id="IPR038753">
    <property type="entry name" value="NFKBIL1"/>
</dbReference>
<dbReference type="AlphaFoldDB" id="A0A370TRK2"/>
<evidence type="ECO:0000256" key="5">
    <source>
        <dbReference type="ARBA" id="ARBA00023242"/>
    </source>
</evidence>
<dbReference type="GO" id="GO:0005634">
    <property type="term" value="C:nucleus"/>
    <property type="evidence" value="ECO:0007669"/>
    <property type="project" value="UniProtKB-SubCell"/>
</dbReference>
<keyword evidence="2" id="KW-0597">Phosphoprotein</keyword>
<comment type="caution">
    <text evidence="7">The sequence shown here is derived from an EMBL/GenBank/DDBJ whole genome shotgun (WGS) entry which is preliminary data.</text>
</comment>
<accession>A0A370TRK2</accession>
<feature type="compositionally biased region" description="Basic residues" evidence="6">
    <location>
        <begin position="30"/>
        <end position="41"/>
    </location>
</feature>
<dbReference type="STRING" id="2656787.A0A370TRK2"/>
<sequence length="334" mass="39121">MTSDAERGEAAASETSHRDGQNQDEYQASHKSRFRFKSKRKHSDDDRPRSPHRSHRDGKRHRNSHRSKRREPSPPTAGDQHNPSLYDDTHLPNASSGQFLDPDVAFRESLFDAMADDEGAAFWEGVYGQPIHTYPDVKQGPTGELEQMTDEEYTAFVRGKMYEKTHQHLFEEKARRDKAKKERERLAKEGKEQEKEAQKFRRKMEESLKRGEERKKRKAWGEAWESYTRKWDELGKDTETKVGIASIPWPVESGKKRDVDFKQVERFFLYAPTSGQPTEAQLGKILKLERVRWHPDKLHRKFGGQDVGEDVMQAVTMVFQFVDKMWSELKDWKK</sequence>
<feature type="compositionally biased region" description="Basic and acidic residues" evidence="6">
    <location>
        <begin position="1"/>
        <end position="21"/>
    </location>
</feature>
<evidence type="ECO:0000256" key="2">
    <source>
        <dbReference type="ARBA" id="ARBA00022553"/>
    </source>
</evidence>
<evidence type="ECO:0000313" key="7">
    <source>
        <dbReference type="EMBL" id="RDL38134.1"/>
    </source>
</evidence>
<protein>
    <recommendedName>
        <fullName evidence="9">J domain-containing protein</fullName>
    </recommendedName>
</protein>
<dbReference type="PANTHER" id="PTHR15263:SF1">
    <property type="entry name" value="NF-KAPPA-B INHIBITOR-LIKE PROTEIN 1"/>
    <property type="match status" value="1"/>
</dbReference>
<feature type="region of interest" description="Disordered" evidence="6">
    <location>
        <begin position="1"/>
        <end position="100"/>
    </location>
</feature>
<feature type="region of interest" description="Disordered" evidence="6">
    <location>
        <begin position="174"/>
        <end position="212"/>
    </location>
</feature>
<keyword evidence="8" id="KW-1185">Reference proteome</keyword>
<dbReference type="Proteomes" id="UP000254866">
    <property type="component" value="Unassembled WGS sequence"/>
</dbReference>